<dbReference type="RefSeq" id="WP_104377476.1">
    <property type="nucleotide sequence ID" value="NZ_PSZC01000019.1"/>
</dbReference>
<keyword evidence="3" id="KW-0804">Transcription</keyword>
<keyword evidence="1" id="KW-0805">Transcription regulation</keyword>
<dbReference type="GO" id="GO:0003677">
    <property type="term" value="F:DNA binding"/>
    <property type="evidence" value="ECO:0007669"/>
    <property type="project" value="UniProtKB-UniRule"/>
</dbReference>
<keyword evidence="2 4" id="KW-0238">DNA-binding</keyword>
<evidence type="ECO:0000259" key="5">
    <source>
        <dbReference type="PROSITE" id="PS50977"/>
    </source>
</evidence>
<dbReference type="Gene3D" id="1.10.357.10">
    <property type="entry name" value="Tetracycline Repressor, domain 2"/>
    <property type="match status" value="1"/>
</dbReference>
<dbReference type="InterPro" id="IPR036271">
    <property type="entry name" value="Tet_transcr_reg_TetR-rel_C_sf"/>
</dbReference>
<evidence type="ECO:0000256" key="1">
    <source>
        <dbReference type="ARBA" id="ARBA00023015"/>
    </source>
</evidence>
<dbReference type="PANTHER" id="PTHR47506">
    <property type="entry name" value="TRANSCRIPTIONAL REGULATORY PROTEIN"/>
    <property type="match status" value="1"/>
</dbReference>
<evidence type="ECO:0000256" key="2">
    <source>
        <dbReference type="ARBA" id="ARBA00023125"/>
    </source>
</evidence>
<dbReference type="Pfam" id="PF21993">
    <property type="entry name" value="TetR_C_13_2"/>
    <property type="match status" value="1"/>
</dbReference>
<feature type="domain" description="HTH tetR-type" evidence="5">
    <location>
        <begin position="7"/>
        <end position="67"/>
    </location>
</feature>
<evidence type="ECO:0000256" key="4">
    <source>
        <dbReference type="PROSITE-ProRule" id="PRU00335"/>
    </source>
</evidence>
<dbReference type="EMBL" id="PSZC01000019">
    <property type="protein sequence ID" value="PPJ35633.1"/>
    <property type="molecule type" value="Genomic_DNA"/>
</dbReference>
<feature type="DNA-binding region" description="H-T-H motif" evidence="4">
    <location>
        <begin position="30"/>
        <end position="49"/>
    </location>
</feature>
<evidence type="ECO:0000313" key="7">
    <source>
        <dbReference type="Proteomes" id="UP000239874"/>
    </source>
</evidence>
<gene>
    <name evidence="6" type="ORF">C5E45_24035</name>
</gene>
<dbReference type="InterPro" id="IPR001647">
    <property type="entry name" value="HTH_TetR"/>
</dbReference>
<dbReference type="PANTHER" id="PTHR47506:SF3">
    <property type="entry name" value="HTH-TYPE TRANSCRIPTIONAL REGULATOR LMRA"/>
    <property type="match status" value="1"/>
</dbReference>
<dbReference type="SUPFAM" id="SSF46689">
    <property type="entry name" value="Homeodomain-like"/>
    <property type="match status" value="1"/>
</dbReference>
<proteinExistence type="predicted"/>
<accession>A0A2S6AKA1</accession>
<organism evidence="6 7">
    <name type="scientific">Nocardia nova</name>
    <dbReference type="NCBI Taxonomy" id="37330"/>
    <lineage>
        <taxon>Bacteria</taxon>
        <taxon>Bacillati</taxon>
        <taxon>Actinomycetota</taxon>
        <taxon>Actinomycetes</taxon>
        <taxon>Mycobacteriales</taxon>
        <taxon>Nocardiaceae</taxon>
        <taxon>Nocardia</taxon>
    </lineage>
</organism>
<dbReference type="PROSITE" id="PS50977">
    <property type="entry name" value="HTH_TETR_2"/>
    <property type="match status" value="1"/>
</dbReference>
<dbReference type="InterPro" id="IPR054156">
    <property type="entry name" value="YxaF_TetR_C"/>
</dbReference>
<sequence>MSETVSTPTAERIVTATAELMRRQGYGATSVKQITAAARAPIGSLYHHFPQGKQQIAAAALRTSGAAYIQLLPLLMDPHPDLRVAVVAAFSAAAEQIEQSGWMNMCPVGTVAGEIADSEPALREVTAEVMQSWIEQGSAYFRTRGLPAPTADTFVIAVLGALEGAFILSRTLRSSAPIESAGRAMAAYLDMLTENRTPATSSEK</sequence>
<dbReference type="OrthoDB" id="4567939at2"/>
<protein>
    <submittedName>
        <fullName evidence="6">TetR family transcriptional regulator</fullName>
    </submittedName>
</protein>
<evidence type="ECO:0000313" key="6">
    <source>
        <dbReference type="EMBL" id="PPJ35633.1"/>
    </source>
</evidence>
<name>A0A2S6AKA1_9NOCA</name>
<dbReference type="InterPro" id="IPR009057">
    <property type="entry name" value="Homeodomain-like_sf"/>
</dbReference>
<dbReference type="Pfam" id="PF00440">
    <property type="entry name" value="TetR_N"/>
    <property type="match status" value="1"/>
</dbReference>
<dbReference type="AlphaFoldDB" id="A0A2S6AKA1"/>
<comment type="caution">
    <text evidence="6">The sequence shown here is derived from an EMBL/GenBank/DDBJ whole genome shotgun (WGS) entry which is preliminary data.</text>
</comment>
<dbReference type="SUPFAM" id="SSF48498">
    <property type="entry name" value="Tetracyclin repressor-like, C-terminal domain"/>
    <property type="match status" value="1"/>
</dbReference>
<reference evidence="6 7" key="1">
    <citation type="submission" date="2018-02" db="EMBL/GenBank/DDBJ databases">
        <title>8 Nocardia nova and 1 Nocardia cyriacigeorgica strain used for evolution to TMP-SMX.</title>
        <authorList>
            <person name="Mehta H."/>
            <person name="Weng J."/>
            <person name="Shamoo Y."/>
        </authorList>
    </citation>
    <scope>NUCLEOTIDE SEQUENCE [LARGE SCALE GENOMIC DNA]</scope>
    <source>
        <strain evidence="6 7">MDA3139</strain>
    </source>
</reference>
<dbReference type="Proteomes" id="UP000239874">
    <property type="component" value="Unassembled WGS sequence"/>
</dbReference>
<evidence type="ECO:0000256" key="3">
    <source>
        <dbReference type="ARBA" id="ARBA00023163"/>
    </source>
</evidence>